<keyword evidence="12 20" id="KW-0675">Receptor</keyword>
<dbReference type="InterPro" id="IPR012910">
    <property type="entry name" value="Plug_dom"/>
</dbReference>
<evidence type="ECO:0000256" key="10">
    <source>
        <dbReference type="ARBA" id="ARBA00023077"/>
    </source>
</evidence>
<evidence type="ECO:0000256" key="9">
    <source>
        <dbReference type="ARBA" id="ARBA00023065"/>
    </source>
</evidence>
<dbReference type="EMBL" id="JAUYVH010000015">
    <property type="protein sequence ID" value="MDQ9172030.1"/>
    <property type="molecule type" value="Genomic_DNA"/>
</dbReference>
<organism evidence="20 21">
    <name type="scientific">Keguizhuia sedimenti</name>
    <dbReference type="NCBI Taxonomy" id="3064264"/>
    <lineage>
        <taxon>Bacteria</taxon>
        <taxon>Pseudomonadati</taxon>
        <taxon>Pseudomonadota</taxon>
        <taxon>Betaproteobacteria</taxon>
        <taxon>Burkholderiales</taxon>
        <taxon>Oxalobacteraceae</taxon>
        <taxon>Keguizhuia</taxon>
    </lineage>
</organism>
<evidence type="ECO:0000256" key="16">
    <source>
        <dbReference type="RuleBase" id="RU003357"/>
    </source>
</evidence>
<dbReference type="Pfam" id="PF00593">
    <property type="entry name" value="TonB_dep_Rec_b-barrel"/>
    <property type="match status" value="1"/>
</dbReference>
<keyword evidence="10 16" id="KW-0798">TonB box</keyword>
<evidence type="ECO:0000256" key="3">
    <source>
        <dbReference type="ARBA" id="ARBA00022448"/>
    </source>
</evidence>
<evidence type="ECO:0000256" key="14">
    <source>
        <dbReference type="PROSITE-ProRule" id="PRU01360"/>
    </source>
</evidence>
<comment type="similarity">
    <text evidence="2 14 16">Belongs to the TonB-dependent receptor family.</text>
</comment>
<evidence type="ECO:0000256" key="11">
    <source>
        <dbReference type="ARBA" id="ARBA00023136"/>
    </source>
</evidence>
<evidence type="ECO:0000256" key="8">
    <source>
        <dbReference type="ARBA" id="ARBA00023004"/>
    </source>
</evidence>
<keyword evidence="3 14" id="KW-0813">Transport</keyword>
<evidence type="ECO:0000256" key="2">
    <source>
        <dbReference type="ARBA" id="ARBA00009810"/>
    </source>
</evidence>
<feature type="chain" id="PRO_5046510291" evidence="17">
    <location>
        <begin position="24"/>
        <end position="713"/>
    </location>
</feature>
<gene>
    <name evidence="20" type="ORF">Q8A64_16565</name>
</gene>
<keyword evidence="7 17" id="KW-0732">Signal</keyword>
<reference evidence="20 21" key="1">
    <citation type="submission" date="2023-08" db="EMBL/GenBank/DDBJ databases">
        <title>Oxalobacteraceae gen .nov., isolated from river sludge outside the plant.</title>
        <authorList>
            <person name="Zhao S.Y."/>
        </authorList>
    </citation>
    <scope>NUCLEOTIDE SEQUENCE [LARGE SCALE GENOMIC DNA]</scope>
    <source>
        <strain evidence="20 21">R-40</strain>
    </source>
</reference>
<evidence type="ECO:0000256" key="4">
    <source>
        <dbReference type="ARBA" id="ARBA00022452"/>
    </source>
</evidence>
<dbReference type="InterPro" id="IPR036942">
    <property type="entry name" value="Beta-barrel_TonB_sf"/>
</dbReference>
<feature type="signal peptide" evidence="17">
    <location>
        <begin position="1"/>
        <end position="23"/>
    </location>
</feature>
<evidence type="ECO:0000313" key="21">
    <source>
        <dbReference type="Proteomes" id="UP001225596"/>
    </source>
</evidence>
<dbReference type="CDD" id="cd01347">
    <property type="entry name" value="ligand_gated_channel"/>
    <property type="match status" value="1"/>
</dbReference>
<keyword evidence="5" id="KW-0410">Iron transport</keyword>
<evidence type="ECO:0000259" key="18">
    <source>
        <dbReference type="Pfam" id="PF00593"/>
    </source>
</evidence>
<evidence type="ECO:0000256" key="13">
    <source>
        <dbReference type="ARBA" id="ARBA00023237"/>
    </source>
</evidence>
<dbReference type="InterPro" id="IPR010917">
    <property type="entry name" value="TonB_rcpt_CS"/>
</dbReference>
<feature type="domain" description="TonB-dependent receptor plug" evidence="19">
    <location>
        <begin position="65"/>
        <end position="160"/>
    </location>
</feature>
<evidence type="ECO:0000256" key="17">
    <source>
        <dbReference type="SAM" id="SignalP"/>
    </source>
</evidence>
<keyword evidence="21" id="KW-1185">Reference proteome</keyword>
<dbReference type="InterPro" id="IPR039426">
    <property type="entry name" value="TonB-dep_rcpt-like"/>
</dbReference>
<proteinExistence type="inferred from homology"/>
<keyword evidence="9" id="KW-0406">Ion transport</keyword>
<dbReference type="InterPro" id="IPR000531">
    <property type="entry name" value="Beta-barrel_TonB"/>
</dbReference>
<keyword evidence="4 14" id="KW-1134">Transmembrane beta strand</keyword>
<dbReference type="PANTHER" id="PTHR32552:SF68">
    <property type="entry name" value="FERRICHROME OUTER MEMBRANE TRANSPORTER_PHAGE RECEPTOR"/>
    <property type="match status" value="1"/>
</dbReference>
<dbReference type="Proteomes" id="UP001225596">
    <property type="component" value="Unassembled WGS sequence"/>
</dbReference>
<dbReference type="InterPro" id="IPR010105">
    <property type="entry name" value="TonB_sidphr_rcpt"/>
</dbReference>
<accession>A0ABU1BSQ7</accession>
<dbReference type="Pfam" id="PF07715">
    <property type="entry name" value="Plug"/>
    <property type="match status" value="1"/>
</dbReference>
<dbReference type="InterPro" id="IPR037066">
    <property type="entry name" value="Plug_dom_sf"/>
</dbReference>
<dbReference type="PROSITE" id="PS52016">
    <property type="entry name" value="TONB_DEPENDENT_REC_3"/>
    <property type="match status" value="1"/>
</dbReference>
<evidence type="ECO:0000256" key="5">
    <source>
        <dbReference type="ARBA" id="ARBA00022496"/>
    </source>
</evidence>
<evidence type="ECO:0000256" key="7">
    <source>
        <dbReference type="ARBA" id="ARBA00022729"/>
    </source>
</evidence>
<dbReference type="Gene3D" id="2.40.170.20">
    <property type="entry name" value="TonB-dependent receptor, beta-barrel domain"/>
    <property type="match status" value="1"/>
</dbReference>
<feature type="short sequence motif" description="TonB C-terminal box" evidence="15">
    <location>
        <begin position="696"/>
        <end position="713"/>
    </location>
</feature>
<evidence type="ECO:0000313" key="20">
    <source>
        <dbReference type="EMBL" id="MDQ9172030.1"/>
    </source>
</evidence>
<evidence type="ECO:0000256" key="1">
    <source>
        <dbReference type="ARBA" id="ARBA00004571"/>
    </source>
</evidence>
<evidence type="ECO:0000256" key="12">
    <source>
        <dbReference type="ARBA" id="ARBA00023170"/>
    </source>
</evidence>
<comment type="subcellular location">
    <subcellularLocation>
        <location evidence="1 14">Cell outer membrane</location>
        <topology evidence="1 14">Multi-pass membrane protein</topology>
    </subcellularLocation>
</comment>
<keyword evidence="8" id="KW-0408">Iron</keyword>
<keyword evidence="6 14" id="KW-0812">Transmembrane</keyword>
<dbReference type="SUPFAM" id="SSF56935">
    <property type="entry name" value="Porins"/>
    <property type="match status" value="1"/>
</dbReference>
<keyword evidence="11 14" id="KW-0472">Membrane</keyword>
<evidence type="ECO:0000256" key="6">
    <source>
        <dbReference type="ARBA" id="ARBA00022692"/>
    </source>
</evidence>
<evidence type="ECO:0000259" key="19">
    <source>
        <dbReference type="Pfam" id="PF07715"/>
    </source>
</evidence>
<protein>
    <submittedName>
        <fullName evidence="20">TonB-dependent siderophore receptor</fullName>
    </submittedName>
</protein>
<dbReference type="PANTHER" id="PTHR32552">
    <property type="entry name" value="FERRICHROME IRON RECEPTOR-RELATED"/>
    <property type="match status" value="1"/>
</dbReference>
<name>A0ABU1BSQ7_9BURK</name>
<dbReference type="RefSeq" id="WP_338438027.1">
    <property type="nucleotide sequence ID" value="NZ_JAUYVH010000015.1"/>
</dbReference>
<dbReference type="PROSITE" id="PS01156">
    <property type="entry name" value="TONB_DEPENDENT_REC_2"/>
    <property type="match status" value="1"/>
</dbReference>
<dbReference type="Gene3D" id="2.170.130.10">
    <property type="entry name" value="TonB-dependent receptor, plug domain"/>
    <property type="match status" value="1"/>
</dbReference>
<comment type="caution">
    <text evidence="20">The sequence shown here is derived from an EMBL/GenBank/DDBJ whole genome shotgun (WGS) entry which is preliminary data.</text>
</comment>
<evidence type="ECO:0000256" key="15">
    <source>
        <dbReference type="PROSITE-ProRule" id="PRU10144"/>
    </source>
</evidence>
<sequence>MNKTKLALLVALALQQISSPLFAQTVSSSAKASTLPEVTVQGTRELPPTYNPPTATSATKIEAPLRDIPQTVNVVPQQLLRDQAAQSMESVLKSVPGIGLSHGDGQRDQVTIRGFSAIADQFVDGMRDDALYFRDLSNIEQVEVLKGPASVLYGRGSSGGLINRITKKPGIDKSEVTVSAGSWDHKRGEFDLARTLGDSGLAFRVTGAVERSGSYRDEQFLDRDAIAPSLSFKLSPNTNILLQAEHLSDRRVTDFGIPAYQGKPVDVPASRYYGAANAEDRDFSQARVTAYGFTLNHRFNESLSLRNAFRHYDYKLNRNNTLVGSVNEPAQTVSLNRSNVKREEDGLFNQTELTQKINLGGIQHQILYGVEVGKQNKDQLFRTQSNIRTGIPLFNYVAPELPHTVTAAPSNDNKGILKVASAYVQDLVSFSQQWKMLAGIRYDRFEQETEERRAGQPDLERTDKEWSPRIGLVYQPTLNQSYYVSYSKSFQPSAESFPLAKNNAQIAPEETDNKEIGAKFDFLNGAASATASLFQIERTNIKFTDPTTNTLVPVGKQRTNGLELTLTGDLSAGWQVWAGYAYLDAEVTDSPAVDNSDNRAAFKGIPVEGKRPTLTPKHSANLWVSKSFAERYRAGMGVNYVDERFANPGNTVKLPGYTTVDAMVGYKLANLDLQLNINNLFDRDYIVSGHGSAPNLNLPGAPRNVMVTARYNF</sequence>
<keyword evidence="13 14" id="KW-0998">Cell outer membrane</keyword>
<dbReference type="NCBIfam" id="TIGR01783">
    <property type="entry name" value="TonB-siderophor"/>
    <property type="match status" value="1"/>
</dbReference>
<feature type="domain" description="TonB-dependent receptor-like beta-barrel" evidence="18">
    <location>
        <begin position="234"/>
        <end position="680"/>
    </location>
</feature>